<proteinExistence type="predicted"/>
<sequence length="182" mass="20085">MACRLLSGVLLRCALESETSQKPGFIAEKPGFFKKSGFSGHPPLLLHSTKTCDMMQLDAKLLKISAIAFVLIGLTSCNGLVKSGLGVTPINAIEQNWEKHSKVYVKGTVQKVVPFVDSAAYQLADESGNIWVFIQKDSPPQMGEQVLIQGQVKYQSIPISDQEFGEVYLEQVKRLELNETQK</sequence>
<dbReference type="EMBL" id="CP159837">
    <property type="protein sequence ID" value="XCM34792.1"/>
    <property type="molecule type" value="Genomic_DNA"/>
</dbReference>
<protein>
    <recommendedName>
        <fullName evidence="2">DNA-binding protein</fullName>
    </recommendedName>
</protein>
<organism evidence="1">
    <name type="scientific">Planktothricoides raciborskii GIHE-MW2</name>
    <dbReference type="NCBI Taxonomy" id="2792601"/>
    <lineage>
        <taxon>Bacteria</taxon>
        <taxon>Bacillati</taxon>
        <taxon>Cyanobacteriota</taxon>
        <taxon>Cyanophyceae</taxon>
        <taxon>Oscillatoriophycideae</taxon>
        <taxon>Oscillatoriales</taxon>
        <taxon>Oscillatoriaceae</taxon>
        <taxon>Planktothricoides</taxon>
    </lineage>
</organism>
<dbReference type="AlphaFoldDB" id="A0AAU8J7S1"/>
<dbReference type="InterPro" id="IPR036700">
    <property type="entry name" value="BOBF_sf"/>
</dbReference>
<reference evidence="1" key="1">
    <citation type="submission" date="2024-07" db="EMBL/GenBank/DDBJ databases">
        <authorList>
            <person name="Kim Y.J."/>
            <person name="Jeong J.Y."/>
        </authorList>
    </citation>
    <scope>NUCLEOTIDE SEQUENCE</scope>
    <source>
        <strain evidence="1">GIHE-MW2</strain>
    </source>
</reference>
<gene>
    <name evidence="1" type="ORF">ABWT76_003426</name>
</gene>
<accession>A0AAU8J7S1</accession>
<evidence type="ECO:0008006" key="2">
    <source>
        <dbReference type="Google" id="ProtNLM"/>
    </source>
</evidence>
<dbReference type="RefSeq" id="WP_354634677.1">
    <property type="nucleotide sequence ID" value="NZ_CP159837.1"/>
</dbReference>
<name>A0AAU8J7S1_9CYAN</name>
<dbReference type="SUPFAM" id="SSF101756">
    <property type="entry name" value="Hypothetical protein YgiW"/>
    <property type="match status" value="1"/>
</dbReference>
<evidence type="ECO:0000313" key="1">
    <source>
        <dbReference type="EMBL" id="XCM34792.1"/>
    </source>
</evidence>